<comment type="caution">
    <text evidence="1">The sequence shown here is derived from an EMBL/GenBank/DDBJ whole genome shotgun (WGS) entry which is preliminary data.</text>
</comment>
<name>A0A831LS19_9EURY</name>
<dbReference type="EMBL" id="DSBY01000213">
    <property type="protein sequence ID" value="HDS63491.1"/>
    <property type="molecule type" value="Genomic_DNA"/>
</dbReference>
<organism evidence="1">
    <name type="scientific">Methanofollis liminatans</name>
    <dbReference type="NCBI Taxonomy" id="2201"/>
    <lineage>
        <taxon>Archaea</taxon>
        <taxon>Methanobacteriati</taxon>
        <taxon>Methanobacteriota</taxon>
        <taxon>Stenosarchaea group</taxon>
        <taxon>Methanomicrobia</taxon>
        <taxon>Methanomicrobiales</taxon>
        <taxon>Methanomicrobiaceae</taxon>
        <taxon>Methanofollis</taxon>
    </lineage>
</organism>
<evidence type="ECO:0000313" key="1">
    <source>
        <dbReference type="EMBL" id="HDS63491.1"/>
    </source>
</evidence>
<accession>A0A831LS19</accession>
<gene>
    <name evidence="1" type="ORF">ENN52_05105</name>
</gene>
<sequence length="175" mass="18588">MKKWFFFALIAVFFLIQTSAAASNGSVEIETDTFGASVDLTVTGSIANWSLTVGENEDVGSIMMTVLSNNAGGYDVKVYDARDGGKALETAGHLTKYESSYLGTYLKNPLQIKSGTGAYVSLSGVQQSIESKVGISDDAGDTYAIGIKQRLEPSDKVLNSGQSYRIVVTFVASAL</sequence>
<reference evidence="1" key="1">
    <citation type="journal article" date="2020" name="mSystems">
        <title>Genome- and Community-Level Interaction Insights into Carbon Utilization and Element Cycling Functions of Hydrothermarchaeota in Hydrothermal Sediment.</title>
        <authorList>
            <person name="Zhou Z."/>
            <person name="Liu Y."/>
            <person name="Xu W."/>
            <person name="Pan J."/>
            <person name="Luo Z.H."/>
            <person name="Li M."/>
        </authorList>
    </citation>
    <scope>NUCLEOTIDE SEQUENCE</scope>
    <source>
        <strain evidence="1">SpSt-1183</strain>
    </source>
</reference>
<dbReference type="Proteomes" id="UP000885648">
    <property type="component" value="Unassembled WGS sequence"/>
</dbReference>
<protein>
    <submittedName>
        <fullName evidence="1">Uncharacterized protein</fullName>
    </submittedName>
</protein>
<proteinExistence type="predicted"/>
<dbReference type="AlphaFoldDB" id="A0A831LS19"/>